<sequence length="493" mass="57506">MKNSKLDKRFFHRLFLLFIILLLPVFVVKEYRIITAKKDTRILPAQDFFQSQLVENNDKSFTLIILTQNNIDVIDENFQSIVSQKYPKYDVVYIDQLSSDGTVERLQELVVQKGLEGKIKVISSEKDYEAFQSYFNTIYALDNERVVVHLSGNDILAHTEVLNLVDQAYTNPDVWMTYGQYLDYYNYQKGIYKPKPQKILCKKRVQRAPWLLASLKTFYAGHFKKIRRNESFEDYFLSLESEASLLLPLAELGKAHVQFIPDVLYIHSSRPQMKKRKMKLSTRAFEMTKSVHESLPLNENGVDVILFSQNRPQKLKRCLESIKGNIQGLGRIAIIYDCDEKAFAAYEKVKESYPEVDFIRQSEFGFKQTFFQTLSQKGGSSYVILSSDHVVVQEEVALTPCIEAMRKSCAYGFYFHLGRQGVEESEGIYSWVIDKAQDVWREPNVLKMTLYRKIDLERDFKDASFTSVNEWIDLWARRDAHHFGLSFEKSKIL</sequence>
<dbReference type="RefSeq" id="WP_013944616.1">
    <property type="nucleotide sequence ID" value="NC_015713.1"/>
</dbReference>
<gene>
    <name evidence="2" type="ordered locus">SNE_A22730</name>
</gene>
<dbReference type="eggNOG" id="COG1216">
    <property type="taxonomic scope" value="Bacteria"/>
</dbReference>
<reference evidence="2 3" key="2">
    <citation type="journal article" date="2011" name="Mol. Biol. Evol.">
        <title>Unity in variety--the pan-genome of the Chlamydiae.</title>
        <authorList>
            <person name="Collingro A."/>
            <person name="Tischler P."/>
            <person name="Weinmaier T."/>
            <person name="Penz T."/>
            <person name="Heinz E."/>
            <person name="Brunham R.C."/>
            <person name="Read T.D."/>
            <person name="Bavoil P.M."/>
            <person name="Sachse K."/>
            <person name="Kahane S."/>
            <person name="Friedman M.G."/>
            <person name="Rattei T."/>
            <person name="Myers G.S."/>
            <person name="Horn M."/>
        </authorList>
    </citation>
    <scope>NUCLEOTIDE SEQUENCE [LARGE SCALE GENOMIC DNA]</scope>
    <source>
        <strain evidence="3">ATCC VR-1471 / Z</strain>
    </source>
</reference>
<feature type="domain" description="Glycosyltransferase 2-like" evidence="1">
    <location>
        <begin position="63"/>
        <end position="179"/>
    </location>
</feature>
<dbReference type="KEGG" id="sng:SNE_A22730"/>
<accession>F8L4A1</accession>
<name>F8L4A1_SIMNZ</name>
<keyword evidence="3" id="KW-1185">Reference proteome</keyword>
<evidence type="ECO:0000313" key="2">
    <source>
        <dbReference type="EMBL" id="CCB90150.1"/>
    </source>
</evidence>
<dbReference type="EMBL" id="FR872582">
    <property type="protein sequence ID" value="CCB90150.1"/>
    <property type="molecule type" value="Genomic_DNA"/>
</dbReference>
<dbReference type="Pfam" id="PF00535">
    <property type="entry name" value="Glycos_transf_2"/>
    <property type="match status" value="1"/>
</dbReference>
<organism evidence="2 3">
    <name type="scientific">Simkania negevensis (strain ATCC VR-1471 / DSM 27360 / Z)</name>
    <dbReference type="NCBI Taxonomy" id="331113"/>
    <lineage>
        <taxon>Bacteria</taxon>
        <taxon>Pseudomonadati</taxon>
        <taxon>Chlamydiota</taxon>
        <taxon>Chlamydiia</taxon>
        <taxon>Parachlamydiales</taxon>
        <taxon>Simkaniaceae</taxon>
        <taxon>Simkania</taxon>
    </lineage>
</organism>
<dbReference type="OrthoDB" id="21753at2"/>
<proteinExistence type="predicted"/>
<protein>
    <recommendedName>
        <fullName evidence="1">Glycosyltransferase 2-like domain-containing protein</fullName>
    </recommendedName>
</protein>
<dbReference type="SUPFAM" id="SSF53448">
    <property type="entry name" value="Nucleotide-diphospho-sugar transferases"/>
    <property type="match status" value="2"/>
</dbReference>
<dbReference type="InterPro" id="IPR001173">
    <property type="entry name" value="Glyco_trans_2-like"/>
</dbReference>
<evidence type="ECO:0000313" key="3">
    <source>
        <dbReference type="Proteomes" id="UP000000496"/>
    </source>
</evidence>
<dbReference type="HOGENOM" id="CLU_459189_0_0_0"/>
<dbReference type="InterPro" id="IPR029044">
    <property type="entry name" value="Nucleotide-diphossugar_trans"/>
</dbReference>
<dbReference type="STRING" id="331113.SNE_A22730"/>
<dbReference type="Gene3D" id="3.90.550.10">
    <property type="entry name" value="Spore Coat Polysaccharide Biosynthesis Protein SpsA, Chain A"/>
    <property type="match status" value="1"/>
</dbReference>
<reference key="1">
    <citation type="journal article" date="2011" name="Mol. Biol. Evol.">
        <title>Unity in variety -- the pan-genome of the Chlamydiae.</title>
        <authorList>
            <person name="Collingro A."/>
            <person name="Tischler P."/>
            <person name="Weinmaier T."/>
            <person name="Penz T."/>
            <person name="Heinz E."/>
            <person name="Brunham R.C."/>
            <person name="Read T.D."/>
            <person name="Bavoil P.M."/>
            <person name="Sachse K."/>
            <person name="Kahane S."/>
            <person name="Friedman M.G."/>
            <person name="Rattei T."/>
            <person name="Myers G.S.A."/>
            <person name="Horn M."/>
        </authorList>
    </citation>
    <scope>NUCLEOTIDE SEQUENCE</scope>
    <source>
        <strain>Z</strain>
    </source>
</reference>
<evidence type="ECO:0000259" key="1">
    <source>
        <dbReference type="Pfam" id="PF00535"/>
    </source>
</evidence>
<dbReference type="AlphaFoldDB" id="F8L4A1"/>
<dbReference type="Proteomes" id="UP000000496">
    <property type="component" value="Chromosome gsn.131"/>
</dbReference>